<keyword evidence="7" id="KW-1185">Reference proteome</keyword>
<name>I5BVV4_9BACT</name>
<evidence type="ECO:0000259" key="5">
    <source>
        <dbReference type="Pfam" id="PF08281"/>
    </source>
</evidence>
<evidence type="ECO:0000256" key="3">
    <source>
        <dbReference type="ARBA" id="ARBA00023082"/>
    </source>
</evidence>
<dbReference type="GO" id="GO:0006352">
    <property type="term" value="P:DNA-templated transcription initiation"/>
    <property type="evidence" value="ECO:0007669"/>
    <property type="project" value="InterPro"/>
</dbReference>
<dbReference type="Gene3D" id="1.10.1740.10">
    <property type="match status" value="1"/>
</dbReference>
<dbReference type="InterPro" id="IPR013324">
    <property type="entry name" value="RNA_pol_sigma_r3/r4-like"/>
</dbReference>
<comment type="caution">
    <text evidence="6">The sequence shown here is derived from an EMBL/GenBank/DDBJ whole genome shotgun (WGS) entry which is preliminary data.</text>
</comment>
<dbReference type="GO" id="GO:0016987">
    <property type="term" value="F:sigma factor activity"/>
    <property type="evidence" value="ECO:0007669"/>
    <property type="project" value="UniProtKB-KW"/>
</dbReference>
<dbReference type="Pfam" id="PF08281">
    <property type="entry name" value="Sigma70_r4_2"/>
    <property type="match status" value="1"/>
</dbReference>
<dbReference type="Gene3D" id="1.10.10.10">
    <property type="entry name" value="Winged helix-like DNA-binding domain superfamily/Winged helix DNA-binding domain"/>
    <property type="match status" value="1"/>
</dbReference>
<dbReference type="PANTHER" id="PTHR43133:SF46">
    <property type="entry name" value="RNA POLYMERASE SIGMA-70 FACTOR ECF SUBFAMILY"/>
    <property type="match status" value="1"/>
</dbReference>
<comment type="similarity">
    <text evidence="1">Belongs to the sigma-70 factor family. ECF subfamily.</text>
</comment>
<dbReference type="InterPro" id="IPR036388">
    <property type="entry name" value="WH-like_DNA-bd_sf"/>
</dbReference>
<dbReference type="SUPFAM" id="SSF88659">
    <property type="entry name" value="Sigma3 and sigma4 domains of RNA polymerase sigma factors"/>
    <property type="match status" value="1"/>
</dbReference>
<keyword evidence="4" id="KW-0804">Transcription</keyword>
<dbReference type="AlphaFoldDB" id="I5BVV4"/>
<dbReference type="InterPro" id="IPR013325">
    <property type="entry name" value="RNA_pol_sigma_r2"/>
</dbReference>
<dbReference type="STRING" id="1189621.A3SI_17464"/>
<evidence type="ECO:0000256" key="4">
    <source>
        <dbReference type="ARBA" id="ARBA00023163"/>
    </source>
</evidence>
<dbReference type="EMBL" id="AJYA01000057">
    <property type="protein sequence ID" value="EIM73706.1"/>
    <property type="molecule type" value="Genomic_DNA"/>
</dbReference>
<organism evidence="6 7">
    <name type="scientific">Nitritalea halalkaliphila LW7</name>
    <dbReference type="NCBI Taxonomy" id="1189621"/>
    <lineage>
        <taxon>Bacteria</taxon>
        <taxon>Pseudomonadati</taxon>
        <taxon>Bacteroidota</taxon>
        <taxon>Cytophagia</taxon>
        <taxon>Cytophagales</taxon>
        <taxon>Cyclobacteriaceae</taxon>
        <taxon>Nitritalea</taxon>
    </lineage>
</organism>
<dbReference type="GO" id="GO:0003677">
    <property type="term" value="F:DNA binding"/>
    <property type="evidence" value="ECO:0007669"/>
    <property type="project" value="InterPro"/>
</dbReference>
<reference evidence="6 7" key="1">
    <citation type="submission" date="2012-05" db="EMBL/GenBank/DDBJ databases">
        <title>Genome sequence of Nitritalea halalkaliphila LW7.</title>
        <authorList>
            <person name="Jangir P.K."/>
            <person name="Singh A."/>
            <person name="Shivaji S."/>
            <person name="Sharma R."/>
        </authorList>
    </citation>
    <scope>NUCLEOTIDE SEQUENCE [LARGE SCALE GENOMIC DNA]</scope>
    <source>
        <strain evidence="6 7">LW7</strain>
    </source>
</reference>
<dbReference type="PANTHER" id="PTHR43133">
    <property type="entry name" value="RNA POLYMERASE ECF-TYPE SIGMA FACTO"/>
    <property type="match status" value="1"/>
</dbReference>
<gene>
    <name evidence="6" type="ORF">A3SI_17464</name>
</gene>
<dbReference type="CDD" id="cd06171">
    <property type="entry name" value="Sigma70_r4"/>
    <property type="match status" value="1"/>
</dbReference>
<evidence type="ECO:0000313" key="7">
    <source>
        <dbReference type="Proteomes" id="UP000005551"/>
    </source>
</evidence>
<dbReference type="InterPro" id="IPR039425">
    <property type="entry name" value="RNA_pol_sigma-70-like"/>
</dbReference>
<protein>
    <submittedName>
        <fullName evidence="6">ECF subfamily RNA polymerase sigma-24 subunit</fullName>
    </submittedName>
</protein>
<keyword evidence="3" id="KW-0731">Sigma factor</keyword>
<dbReference type="SUPFAM" id="SSF88946">
    <property type="entry name" value="Sigma2 domain of RNA polymerase sigma factors"/>
    <property type="match status" value="1"/>
</dbReference>
<dbReference type="Proteomes" id="UP000005551">
    <property type="component" value="Unassembled WGS sequence"/>
</dbReference>
<evidence type="ECO:0000256" key="1">
    <source>
        <dbReference type="ARBA" id="ARBA00010641"/>
    </source>
</evidence>
<proteinExistence type="inferred from homology"/>
<evidence type="ECO:0000256" key="2">
    <source>
        <dbReference type="ARBA" id="ARBA00023015"/>
    </source>
</evidence>
<keyword evidence="2" id="KW-0805">Transcription regulation</keyword>
<evidence type="ECO:0000313" key="6">
    <source>
        <dbReference type="EMBL" id="EIM73706.1"/>
    </source>
</evidence>
<dbReference type="InterPro" id="IPR014284">
    <property type="entry name" value="RNA_pol_sigma-70_dom"/>
</dbReference>
<feature type="domain" description="RNA polymerase sigma factor 70 region 4 type 2" evidence="5">
    <location>
        <begin position="80"/>
        <end position="127"/>
    </location>
</feature>
<sequence>MRKPEVVEGFIQEVFLDLWQRRAEVEIAVSIKAYLYAALRYKVMHYRKRMSIREAFLHVETVDQFSCNVEERLYFKELKRALKSALSLMPARQRQVYELRHEAGLSYKQIGEKLSISVSTVEKHLHTATCSIRESLRIGGKNYE</sequence>
<accession>I5BVV4</accession>
<dbReference type="NCBIfam" id="TIGR02937">
    <property type="entry name" value="sigma70-ECF"/>
    <property type="match status" value="1"/>
</dbReference>
<dbReference type="InterPro" id="IPR013249">
    <property type="entry name" value="RNA_pol_sigma70_r4_t2"/>
</dbReference>